<reference evidence="3" key="1">
    <citation type="submission" date="2017-02" db="UniProtKB">
        <authorList>
            <consortium name="WormBaseParasite"/>
        </authorList>
    </citation>
    <scope>IDENTIFICATION</scope>
</reference>
<sequence length="36" mass="4654">MQKFQLLYIQFFFFFFRKLNLTKCLLNFKHLLFIVY</sequence>
<dbReference type="WBParaSite" id="BTMF_0001813101-mRNA-1">
    <property type="protein sequence ID" value="BTMF_0001813101-mRNA-1"/>
    <property type="gene ID" value="BTMF_0001813101"/>
</dbReference>
<gene>
    <name evidence="1" type="ORF">BTMF_LOCUS16093</name>
</gene>
<protein>
    <submittedName>
        <fullName evidence="1 3">Uncharacterized protein</fullName>
    </submittedName>
</protein>
<organism evidence="3">
    <name type="scientific">Brugia timori</name>
    <dbReference type="NCBI Taxonomy" id="42155"/>
    <lineage>
        <taxon>Eukaryota</taxon>
        <taxon>Metazoa</taxon>
        <taxon>Ecdysozoa</taxon>
        <taxon>Nematoda</taxon>
        <taxon>Chromadorea</taxon>
        <taxon>Rhabditida</taxon>
        <taxon>Spirurina</taxon>
        <taxon>Spiruromorpha</taxon>
        <taxon>Filarioidea</taxon>
        <taxon>Onchocercidae</taxon>
        <taxon>Brugia</taxon>
    </lineage>
</organism>
<dbReference type="AlphaFoldDB" id="A0A0R3RDK7"/>
<name>A0A0R3RDK7_9BILA</name>
<proteinExistence type="predicted"/>
<dbReference type="EMBL" id="UZAG01023681">
    <property type="protein sequence ID" value="VDO57375.1"/>
    <property type="molecule type" value="Genomic_DNA"/>
</dbReference>
<dbReference type="Proteomes" id="UP000280834">
    <property type="component" value="Unassembled WGS sequence"/>
</dbReference>
<accession>A0A0R3RDK7</accession>
<reference evidence="1 2" key="2">
    <citation type="submission" date="2018-11" db="EMBL/GenBank/DDBJ databases">
        <authorList>
            <consortium name="Pathogen Informatics"/>
        </authorList>
    </citation>
    <scope>NUCLEOTIDE SEQUENCE [LARGE SCALE GENOMIC DNA]</scope>
</reference>
<evidence type="ECO:0000313" key="1">
    <source>
        <dbReference type="EMBL" id="VDO57375.1"/>
    </source>
</evidence>
<evidence type="ECO:0000313" key="2">
    <source>
        <dbReference type="Proteomes" id="UP000280834"/>
    </source>
</evidence>
<keyword evidence="2" id="KW-1185">Reference proteome</keyword>
<evidence type="ECO:0000313" key="3">
    <source>
        <dbReference type="WBParaSite" id="BTMF_0001813101-mRNA-1"/>
    </source>
</evidence>